<reference evidence="3 4" key="1">
    <citation type="submission" date="2024-04" db="EMBL/GenBank/DDBJ databases">
        <authorList>
            <person name="Fracassetti M."/>
        </authorList>
    </citation>
    <scope>NUCLEOTIDE SEQUENCE [LARGE SCALE GENOMIC DNA]</scope>
</reference>
<dbReference type="EMBL" id="OZ034819">
    <property type="protein sequence ID" value="CAL1393513.1"/>
    <property type="molecule type" value="Genomic_DNA"/>
</dbReference>
<evidence type="ECO:0000256" key="2">
    <source>
        <dbReference type="SAM" id="SignalP"/>
    </source>
</evidence>
<feature type="compositionally biased region" description="Polar residues" evidence="1">
    <location>
        <begin position="59"/>
        <end position="69"/>
    </location>
</feature>
<evidence type="ECO:0000313" key="4">
    <source>
        <dbReference type="Proteomes" id="UP001497516"/>
    </source>
</evidence>
<keyword evidence="4" id="KW-1185">Reference proteome</keyword>
<dbReference type="AlphaFoldDB" id="A0AAV2F5I2"/>
<dbReference type="Proteomes" id="UP001497516">
    <property type="component" value="Chromosome 6"/>
</dbReference>
<feature type="region of interest" description="Disordered" evidence="1">
    <location>
        <begin position="47"/>
        <end position="74"/>
    </location>
</feature>
<accession>A0AAV2F5I2</accession>
<evidence type="ECO:0000313" key="3">
    <source>
        <dbReference type="EMBL" id="CAL1393513.1"/>
    </source>
</evidence>
<feature type="signal peptide" evidence="2">
    <location>
        <begin position="1"/>
        <end position="34"/>
    </location>
</feature>
<feature type="chain" id="PRO_5043752048" evidence="2">
    <location>
        <begin position="35"/>
        <end position="94"/>
    </location>
</feature>
<sequence>MITSNGHHLHHHKVGCFLLILVLICSSRHGFVGARRLVRLQKVEGDEIEHQEDHHGPTAGSSEQSNNGFHSEDGDFFATVDRAVPSCPDPLHNK</sequence>
<proteinExistence type="predicted"/>
<gene>
    <name evidence="3" type="ORF">LTRI10_LOCUS34086</name>
</gene>
<protein>
    <submittedName>
        <fullName evidence="3">Uncharacterized protein</fullName>
    </submittedName>
</protein>
<evidence type="ECO:0000256" key="1">
    <source>
        <dbReference type="SAM" id="MobiDB-lite"/>
    </source>
</evidence>
<name>A0AAV2F5I2_9ROSI</name>
<keyword evidence="2" id="KW-0732">Signal</keyword>
<organism evidence="3 4">
    <name type="scientific">Linum trigynum</name>
    <dbReference type="NCBI Taxonomy" id="586398"/>
    <lineage>
        <taxon>Eukaryota</taxon>
        <taxon>Viridiplantae</taxon>
        <taxon>Streptophyta</taxon>
        <taxon>Embryophyta</taxon>
        <taxon>Tracheophyta</taxon>
        <taxon>Spermatophyta</taxon>
        <taxon>Magnoliopsida</taxon>
        <taxon>eudicotyledons</taxon>
        <taxon>Gunneridae</taxon>
        <taxon>Pentapetalae</taxon>
        <taxon>rosids</taxon>
        <taxon>fabids</taxon>
        <taxon>Malpighiales</taxon>
        <taxon>Linaceae</taxon>
        <taxon>Linum</taxon>
    </lineage>
</organism>